<dbReference type="RefSeq" id="WP_206655008.1">
    <property type="nucleotide sequence ID" value="NZ_CP071182.1"/>
</dbReference>
<comment type="similarity">
    <text evidence="1">Belongs to the DinB family.</text>
</comment>
<evidence type="ECO:0000256" key="1">
    <source>
        <dbReference type="ARBA" id="ARBA00008635"/>
    </source>
</evidence>
<evidence type="ECO:0000313" key="5">
    <source>
        <dbReference type="Proteomes" id="UP000663505"/>
    </source>
</evidence>
<reference evidence="4 5" key="1">
    <citation type="submission" date="2021-02" db="EMBL/GenBank/DDBJ databases">
        <title>Alicyclobacillus curvatus sp. nov. and Alicyclobacillus mengziensis sp. nov., two acidophilic bacteria isolated from acid mine drainage.</title>
        <authorList>
            <person name="Huang Y."/>
        </authorList>
    </citation>
    <scope>NUCLEOTIDE SEQUENCE [LARGE SCALE GENOMIC DNA]</scope>
    <source>
        <strain evidence="4 5">S30H14</strain>
    </source>
</reference>
<dbReference type="EMBL" id="CP071182">
    <property type="protein sequence ID" value="QSO45639.1"/>
    <property type="molecule type" value="Genomic_DNA"/>
</dbReference>
<dbReference type="InterPro" id="IPR034660">
    <property type="entry name" value="DinB/YfiT-like"/>
</dbReference>
<dbReference type="PANTHER" id="PTHR37302">
    <property type="entry name" value="SLR1116 PROTEIN"/>
    <property type="match status" value="1"/>
</dbReference>
<dbReference type="InterPro" id="IPR007837">
    <property type="entry name" value="DinB"/>
</dbReference>
<sequence>MNTVLETYNYHAWGNKMLLDRLKQLPSEVFHREIKSAFPSISSVIAHVYTVDQLWSYIISGMDMPEALDVEKASGEGKNIDEIDGMFHTLSEAYKETLAQSANRHELRWLNIPWEGKRETSLYEMVLHVVTHGTYHRGNVTAMLHQMGYTSITTDMTAYWFV</sequence>
<dbReference type="Proteomes" id="UP000663505">
    <property type="component" value="Chromosome"/>
</dbReference>
<keyword evidence="5" id="KW-1185">Reference proteome</keyword>
<evidence type="ECO:0000256" key="3">
    <source>
        <dbReference type="PIRSR" id="PIRSR607837-1"/>
    </source>
</evidence>
<gene>
    <name evidence="4" type="ORF">JZ786_13845</name>
</gene>
<dbReference type="Pfam" id="PF05163">
    <property type="entry name" value="DinB"/>
    <property type="match status" value="1"/>
</dbReference>
<dbReference type="AlphaFoldDB" id="A0A9X7VUW3"/>
<evidence type="ECO:0000313" key="4">
    <source>
        <dbReference type="EMBL" id="QSO45639.1"/>
    </source>
</evidence>
<feature type="binding site" evidence="3">
    <location>
        <position position="47"/>
    </location>
    <ligand>
        <name>a divalent metal cation</name>
        <dbReference type="ChEBI" id="CHEBI:60240"/>
    </ligand>
</feature>
<proteinExistence type="inferred from homology"/>
<dbReference type="GO" id="GO:0046872">
    <property type="term" value="F:metal ion binding"/>
    <property type="evidence" value="ECO:0007669"/>
    <property type="project" value="UniProtKB-KW"/>
</dbReference>
<keyword evidence="2 3" id="KW-0479">Metal-binding</keyword>
<feature type="binding site" evidence="3">
    <location>
        <position position="132"/>
    </location>
    <ligand>
        <name>a divalent metal cation</name>
        <dbReference type="ChEBI" id="CHEBI:60240"/>
    </ligand>
</feature>
<evidence type="ECO:0000256" key="2">
    <source>
        <dbReference type="ARBA" id="ARBA00022723"/>
    </source>
</evidence>
<organism evidence="4 5">
    <name type="scientific">Alicyclobacillus mengziensis</name>
    <dbReference type="NCBI Taxonomy" id="2931921"/>
    <lineage>
        <taxon>Bacteria</taxon>
        <taxon>Bacillati</taxon>
        <taxon>Bacillota</taxon>
        <taxon>Bacilli</taxon>
        <taxon>Bacillales</taxon>
        <taxon>Alicyclobacillaceae</taxon>
        <taxon>Alicyclobacillus</taxon>
    </lineage>
</organism>
<feature type="binding site" evidence="3">
    <location>
        <position position="136"/>
    </location>
    <ligand>
        <name>a divalent metal cation</name>
        <dbReference type="ChEBI" id="CHEBI:60240"/>
    </ligand>
</feature>
<accession>A0A9X7VUW3</accession>
<dbReference type="Gene3D" id="1.20.120.450">
    <property type="entry name" value="dinb family like domain"/>
    <property type="match status" value="1"/>
</dbReference>
<dbReference type="KEGG" id="afx:JZ786_13845"/>
<dbReference type="SUPFAM" id="SSF109854">
    <property type="entry name" value="DinB/YfiT-like putative metalloenzymes"/>
    <property type="match status" value="1"/>
</dbReference>
<name>A0A9X7VUW3_9BACL</name>
<protein>
    <submittedName>
        <fullName evidence="4">DinB family protein</fullName>
    </submittedName>
</protein>
<dbReference type="PANTHER" id="PTHR37302:SF1">
    <property type="entry name" value="PROTEIN DINB"/>
    <property type="match status" value="1"/>
</dbReference>